<keyword evidence="2" id="KW-0964">Secreted</keyword>
<dbReference type="Ensembl" id="ENSMMDT00005013079.1">
    <property type="protein sequence ID" value="ENSMMDP00005012712.1"/>
    <property type="gene ID" value="ENSMMDG00005006678.1"/>
</dbReference>
<dbReference type="PROSITE" id="PS50871">
    <property type="entry name" value="C1Q"/>
    <property type="match status" value="2"/>
</dbReference>
<dbReference type="PANTHER" id="PTHR15427">
    <property type="entry name" value="EMILIN ELASTIN MICROFIBRIL INTERFACE-LOCATED PROTEIN ELASTIN MICROFIBRIL INTERFACER"/>
    <property type="match status" value="1"/>
</dbReference>
<dbReference type="SMART" id="SM00110">
    <property type="entry name" value="C1Q"/>
    <property type="match status" value="2"/>
</dbReference>
<dbReference type="AlphaFoldDB" id="A0A667XC19"/>
<dbReference type="Proteomes" id="UP000472263">
    <property type="component" value="Chromosome 13"/>
</dbReference>
<dbReference type="Gene3D" id="2.60.120.40">
    <property type="match status" value="2"/>
</dbReference>
<comment type="subcellular location">
    <subcellularLocation>
        <location evidence="1">Secreted</location>
        <location evidence="1">Extracellular space</location>
        <location evidence="1">Extracellular matrix</location>
    </subcellularLocation>
</comment>
<reference evidence="5" key="1">
    <citation type="submission" date="2019-06" db="EMBL/GenBank/DDBJ databases">
        <authorList>
            <consortium name="Wellcome Sanger Institute Data Sharing"/>
        </authorList>
    </citation>
    <scope>NUCLEOTIDE SEQUENCE [LARGE SCALE GENOMIC DNA]</scope>
</reference>
<protein>
    <recommendedName>
        <fullName evidence="4">C1q domain-containing protein</fullName>
    </recommendedName>
</protein>
<sequence length="316" mass="34616">MENYKSIQFTDLEDKCMFMCKWMMLFILTTTGRVIAFTAKLNIADSTPYHSGVLKFADVIVNEGGAYSPDTGVFTCPVDGFYHFTVHMSVYGRAQCAIYKNGESVASLYHTSEPDKCSQVASVSSVLQLSEKDKVWVNLWGHGRHDIIATEDNDTVFVGTLNYLVLNCAIQINLPCLTNHGHDFSHPTGRVIAFTAKLSPSDSYPAHSGALRFADVMVNEGGAYSPDTGIFSCPLDGFYHLSAHVCVNARALCAIFRNGEKVVSLYHTTPPDNGSHVASVSSVLRLSKGDDVWVNLWGNGRHAVFLGLRPYGLGTK</sequence>
<feature type="domain" description="C1q" evidence="4">
    <location>
        <begin position="30"/>
        <end position="168"/>
    </location>
</feature>
<keyword evidence="3" id="KW-0272">Extracellular matrix</keyword>
<evidence type="ECO:0000256" key="3">
    <source>
        <dbReference type="ARBA" id="ARBA00022530"/>
    </source>
</evidence>
<evidence type="ECO:0000256" key="2">
    <source>
        <dbReference type="ARBA" id="ARBA00022525"/>
    </source>
</evidence>
<dbReference type="PANTHER" id="PTHR15427:SF33">
    <property type="entry name" value="COLLAGEN IV NC1 DOMAIN-CONTAINING PROTEIN"/>
    <property type="match status" value="1"/>
</dbReference>
<accession>A0A667XC19</accession>
<dbReference type="Pfam" id="PF00386">
    <property type="entry name" value="C1q"/>
    <property type="match status" value="2"/>
</dbReference>
<organism evidence="5 6">
    <name type="scientific">Myripristis murdjan</name>
    <name type="common">pinecone soldierfish</name>
    <dbReference type="NCBI Taxonomy" id="586833"/>
    <lineage>
        <taxon>Eukaryota</taxon>
        <taxon>Metazoa</taxon>
        <taxon>Chordata</taxon>
        <taxon>Craniata</taxon>
        <taxon>Vertebrata</taxon>
        <taxon>Euteleostomi</taxon>
        <taxon>Actinopterygii</taxon>
        <taxon>Neopterygii</taxon>
        <taxon>Teleostei</taxon>
        <taxon>Neoteleostei</taxon>
        <taxon>Acanthomorphata</taxon>
        <taxon>Holocentriformes</taxon>
        <taxon>Holocentridae</taxon>
        <taxon>Myripristis</taxon>
    </lineage>
</organism>
<dbReference type="GeneTree" id="ENSGT00940000181074"/>
<dbReference type="GO" id="GO:0005581">
    <property type="term" value="C:collagen trimer"/>
    <property type="evidence" value="ECO:0007669"/>
    <property type="project" value="UniProtKB-KW"/>
</dbReference>
<dbReference type="PRINTS" id="PR00007">
    <property type="entry name" value="COMPLEMNTC1Q"/>
</dbReference>
<keyword evidence="6" id="KW-1185">Reference proteome</keyword>
<name>A0A667XC19_9TELE</name>
<dbReference type="SUPFAM" id="SSF49842">
    <property type="entry name" value="TNF-like"/>
    <property type="match status" value="2"/>
</dbReference>
<reference evidence="5" key="2">
    <citation type="submission" date="2025-08" db="UniProtKB">
        <authorList>
            <consortium name="Ensembl"/>
        </authorList>
    </citation>
    <scope>IDENTIFICATION</scope>
</reference>
<evidence type="ECO:0000313" key="5">
    <source>
        <dbReference type="Ensembl" id="ENSMMDP00005012712.1"/>
    </source>
</evidence>
<proteinExistence type="predicted"/>
<evidence type="ECO:0000313" key="6">
    <source>
        <dbReference type="Proteomes" id="UP000472263"/>
    </source>
</evidence>
<evidence type="ECO:0000259" key="4">
    <source>
        <dbReference type="PROSITE" id="PS50871"/>
    </source>
</evidence>
<feature type="domain" description="C1q" evidence="4">
    <location>
        <begin position="187"/>
        <end position="316"/>
    </location>
</feature>
<dbReference type="InterPro" id="IPR050392">
    <property type="entry name" value="Collagen/C1q_domain"/>
</dbReference>
<dbReference type="InterPro" id="IPR001073">
    <property type="entry name" value="C1q_dom"/>
</dbReference>
<evidence type="ECO:0000256" key="1">
    <source>
        <dbReference type="ARBA" id="ARBA00004498"/>
    </source>
</evidence>
<reference evidence="5" key="3">
    <citation type="submission" date="2025-09" db="UniProtKB">
        <authorList>
            <consortium name="Ensembl"/>
        </authorList>
    </citation>
    <scope>IDENTIFICATION</scope>
</reference>
<dbReference type="InterPro" id="IPR008983">
    <property type="entry name" value="Tumour_necrosis_fac-like_dom"/>
</dbReference>
<dbReference type="InParanoid" id="A0A667XC19"/>